<proteinExistence type="predicted"/>
<feature type="domain" description="Gfo/Idh/MocA-like oxidoreductase N-terminal" evidence="2">
    <location>
        <begin position="4"/>
        <end position="120"/>
    </location>
</feature>
<evidence type="ECO:0000259" key="3">
    <source>
        <dbReference type="Pfam" id="PF22725"/>
    </source>
</evidence>
<evidence type="ECO:0000313" key="4">
    <source>
        <dbReference type="EMBL" id="MFC5649689.1"/>
    </source>
</evidence>
<keyword evidence="5" id="KW-1185">Reference proteome</keyword>
<dbReference type="Gene3D" id="3.40.50.720">
    <property type="entry name" value="NAD(P)-binding Rossmann-like Domain"/>
    <property type="match status" value="1"/>
</dbReference>
<feature type="domain" description="GFO/IDH/MocA-like oxidoreductase" evidence="3">
    <location>
        <begin position="132"/>
        <end position="267"/>
    </location>
</feature>
<dbReference type="Pfam" id="PF22725">
    <property type="entry name" value="GFO_IDH_MocA_C3"/>
    <property type="match status" value="1"/>
</dbReference>
<dbReference type="SUPFAM" id="SSF51735">
    <property type="entry name" value="NAD(P)-binding Rossmann-fold domains"/>
    <property type="match status" value="1"/>
</dbReference>
<dbReference type="PANTHER" id="PTHR43818">
    <property type="entry name" value="BCDNA.GH03377"/>
    <property type="match status" value="1"/>
</dbReference>
<dbReference type="Gene3D" id="3.30.360.10">
    <property type="entry name" value="Dihydrodipicolinate Reductase, domain 2"/>
    <property type="match status" value="1"/>
</dbReference>
<organism evidence="4 5">
    <name type="scientific">Paenibacillus solisilvae</name>
    <dbReference type="NCBI Taxonomy" id="2486751"/>
    <lineage>
        <taxon>Bacteria</taxon>
        <taxon>Bacillati</taxon>
        <taxon>Bacillota</taxon>
        <taxon>Bacilli</taxon>
        <taxon>Bacillales</taxon>
        <taxon>Paenibacillaceae</taxon>
        <taxon>Paenibacillus</taxon>
    </lineage>
</organism>
<dbReference type="SUPFAM" id="SSF55347">
    <property type="entry name" value="Glyceraldehyde-3-phosphate dehydrogenase-like, C-terminal domain"/>
    <property type="match status" value="1"/>
</dbReference>
<evidence type="ECO:0000313" key="5">
    <source>
        <dbReference type="Proteomes" id="UP001596047"/>
    </source>
</evidence>
<dbReference type="Proteomes" id="UP001596047">
    <property type="component" value="Unassembled WGS sequence"/>
</dbReference>
<dbReference type="Pfam" id="PF01408">
    <property type="entry name" value="GFO_IDH_MocA"/>
    <property type="match status" value="1"/>
</dbReference>
<keyword evidence="1" id="KW-0560">Oxidoreductase</keyword>
<name>A0ABW0VY61_9BACL</name>
<dbReference type="RefSeq" id="WP_379188220.1">
    <property type="nucleotide sequence ID" value="NZ_JBHSOW010000040.1"/>
</dbReference>
<reference evidence="5" key="1">
    <citation type="journal article" date="2019" name="Int. J. Syst. Evol. Microbiol.">
        <title>The Global Catalogue of Microorganisms (GCM) 10K type strain sequencing project: providing services to taxonomists for standard genome sequencing and annotation.</title>
        <authorList>
            <consortium name="The Broad Institute Genomics Platform"/>
            <consortium name="The Broad Institute Genome Sequencing Center for Infectious Disease"/>
            <person name="Wu L."/>
            <person name="Ma J."/>
        </authorList>
    </citation>
    <scope>NUCLEOTIDE SEQUENCE [LARGE SCALE GENOMIC DNA]</scope>
    <source>
        <strain evidence="5">CGMCC 1.3240</strain>
    </source>
</reference>
<evidence type="ECO:0000259" key="2">
    <source>
        <dbReference type="Pfam" id="PF01408"/>
    </source>
</evidence>
<accession>A0ABW0VY61</accession>
<dbReference type="InterPro" id="IPR055170">
    <property type="entry name" value="GFO_IDH_MocA-like_dom"/>
</dbReference>
<dbReference type="InterPro" id="IPR000683">
    <property type="entry name" value="Gfo/Idh/MocA-like_OxRdtase_N"/>
</dbReference>
<dbReference type="InterPro" id="IPR036291">
    <property type="entry name" value="NAD(P)-bd_dom_sf"/>
</dbReference>
<protein>
    <submittedName>
        <fullName evidence="4">Gfo/Idh/MocA family protein</fullName>
    </submittedName>
</protein>
<sequence>MEPIRIGIIGVGQIGKSHLKQYASLPGANVVAIADVNEKELQFVSESYQVPHSYTNFHDLLKRDDIEAVDICLHNNFHAPVTIRALEAGKHVYCEKPIAGSYADGLAMMNAAKVCDKKLHIQLATLYSKETKAAKHLIDQGKLGKLYHARSNGFRRRSRPYVDGYGSMSFVQKEISAGGALNDMGVYHIAQVLYLLGLPEVERISGKIYQETEMSEERKRKSGYNVEELGMGFIKLSGGMTLDLIEAWAAHLNALEGSMVMGSSGGLKLAPFSYHANLCDIEMNATFDLNAMDYRWHQLRDDEDAYDSSQAHWIAALQGRVDLLPSAQLALQAMLICEGIYLSDRTGHEVSIDEVVYASQSSAVVL</sequence>
<gene>
    <name evidence="4" type="ORF">ACFPYJ_11255</name>
</gene>
<dbReference type="EMBL" id="JBHSOW010000040">
    <property type="protein sequence ID" value="MFC5649689.1"/>
    <property type="molecule type" value="Genomic_DNA"/>
</dbReference>
<evidence type="ECO:0000256" key="1">
    <source>
        <dbReference type="ARBA" id="ARBA00023002"/>
    </source>
</evidence>
<dbReference type="PANTHER" id="PTHR43818:SF11">
    <property type="entry name" value="BCDNA.GH03377"/>
    <property type="match status" value="1"/>
</dbReference>
<dbReference type="InterPro" id="IPR050463">
    <property type="entry name" value="Gfo/Idh/MocA_oxidrdct_glycsds"/>
</dbReference>
<comment type="caution">
    <text evidence="4">The sequence shown here is derived from an EMBL/GenBank/DDBJ whole genome shotgun (WGS) entry which is preliminary data.</text>
</comment>